<accession>A0A6H2HDH8</accession>
<name>A0A6H2HDH8_9BURK</name>
<dbReference type="AlphaFoldDB" id="A0A6H2HDH8"/>
<protein>
    <submittedName>
        <fullName evidence="1">Uncharacterized protein</fullName>
    </submittedName>
</protein>
<dbReference type="RefSeq" id="WP_168923388.1">
    <property type="nucleotide sequence ID" value="NZ_CP051461.1"/>
</dbReference>
<dbReference type="EMBL" id="CP051461">
    <property type="protein sequence ID" value="QJC57941.1"/>
    <property type="molecule type" value="Genomic_DNA"/>
</dbReference>
<dbReference type="KEGG" id="pvac:HC248_03273"/>
<reference evidence="1 2" key="1">
    <citation type="submission" date="2020-04" db="EMBL/GenBank/DDBJ databases">
        <title>Complete genome of a Psychrophilic, Marine, Gas Vacuolate Bacterium Polaromonas vacuolata KCTC 22033T.</title>
        <authorList>
            <person name="Hwang K."/>
            <person name="Kim K.M."/>
        </authorList>
    </citation>
    <scope>NUCLEOTIDE SEQUENCE [LARGE SCALE GENOMIC DNA]</scope>
    <source>
        <strain evidence="1 2">KCTC 22033</strain>
    </source>
</reference>
<keyword evidence="2" id="KW-1185">Reference proteome</keyword>
<dbReference type="Proteomes" id="UP000502041">
    <property type="component" value="Chromosome"/>
</dbReference>
<evidence type="ECO:0000313" key="2">
    <source>
        <dbReference type="Proteomes" id="UP000502041"/>
    </source>
</evidence>
<proteinExistence type="predicted"/>
<sequence>MALGYGASNTGGASHAQSSELRQLFNTCGGNEVELKIYSRYLSPELAKQVLLVPNLEKIRLQSNSTGFFTASATQLELLNPKKPIYQFQVQWVCQVITVGTDATLKIARFGAHANNMRQPVGQANGRMAVSTVISITLNSSGGLAKINHTFFDAAVGIENIISFDVLTDAKL</sequence>
<evidence type="ECO:0000313" key="1">
    <source>
        <dbReference type="EMBL" id="QJC57941.1"/>
    </source>
</evidence>
<gene>
    <name evidence="1" type="ORF">HC248_03273</name>
</gene>
<organism evidence="1 2">
    <name type="scientific">Polaromonas vacuolata</name>
    <dbReference type="NCBI Taxonomy" id="37448"/>
    <lineage>
        <taxon>Bacteria</taxon>
        <taxon>Pseudomonadati</taxon>
        <taxon>Pseudomonadota</taxon>
        <taxon>Betaproteobacteria</taxon>
        <taxon>Burkholderiales</taxon>
        <taxon>Comamonadaceae</taxon>
        <taxon>Polaromonas</taxon>
    </lineage>
</organism>